<evidence type="ECO:0000313" key="3">
    <source>
        <dbReference type="Proteomes" id="UP000715965"/>
    </source>
</evidence>
<comment type="caution">
    <text evidence="2">The sequence shown here is derived from an EMBL/GenBank/DDBJ whole genome shotgun (WGS) entry which is preliminary data.</text>
</comment>
<sequence length="118" mass="12725">MVSIAKNQPALVFRVSVKAGVAMGPGKASLLRAISQTGSIAAAARELEMSYSRAWLLVKSMNEQFLEPLVEVGRGGATRGGATVTPLGLRALEMYEAMQTEAERATAPYRQRFAKLLR</sequence>
<feature type="domain" description="HTH lysR-type" evidence="1">
    <location>
        <begin position="30"/>
        <end position="88"/>
    </location>
</feature>
<proteinExistence type="predicted"/>
<organism evidence="2 3">
    <name type="scientific">Ramlibacter aquaticus</name>
    <dbReference type="NCBI Taxonomy" id="2780094"/>
    <lineage>
        <taxon>Bacteria</taxon>
        <taxon>Pseudomonadati</taxon>
        <taxon>Pseudomonadota</taxon>
        <taxon>Betaproteobacteria</taxon>
        <taxon>Burkholderiales</taxon>
        <taxon>Comamonadaceae</taxon>
        <taxon>Ramlibacter</taxon>
    </lineage>
</organism>
<dbReference type="Gene3D" id="1.10.10.10">
    <property type="entry name" value="Winged helix-like DNA-binding domain superfamily/Winged helix DNA-binding domain"/>
    <property type="match status" value="1"/>
</dbReference>
<dbReference type="SUPFAM" id="SSF46785">
    <property type="entry name" value="Winged helix' DNA-binding domain"/>
    <property type="match status" value="1"/>
</dbReference>
<dbReference type="PANTHER" id="PTHR30432:SF1">
    <property type="entry name" value="DNA-BINDING TRANSCRIPTIONAL DUAL REGULATOR MODE"/>
    <property type="match status" value="1"/>
</dbReference>
<evidence type="ECO:0000259" key="1">
    <source>
        <dbReference type="Pfam" id="PF00126"/>
    </source>
</evidence>
<name>A0ABR9SD10_9BURK</name>
<keyword evidence="3" id="KW-1185">Reference proteome</keyword>
<accession>A0ABR9SD10</accession>
<dbReference type="InterPro" id="IPR036390">
    <property type="entry name" value="WH_DNA-bd_sf"/>
</dbReference>
<evidence type="ECO:0000313" key="2">
    <source>
        <dbReference type="EMBL" id="MBE7940109.1"/>
    </source>
</evidence>
<dbReference type="InterPro" id="IPR036388">
    <property type="entry name" value="WH-like_DNA-bd_sf"/>
</dbReference>
<protein>
    <submittedName>
        <fullName evidence="2">LysR family transcriptional regulator</fullName>
    </submittedName>
</protein>
<dbReference type="InterPro" id="IPR000847">
    <property type="entry name" value="LysR_HTH_N"/>
</dbReference>
<dbReference type="EMBL" id="JADDOJ010000016">
    <property type="protein sequence ID" value="MBE7940109.1"/>
    <property type="molecule type" value="Genomic_DNA"/>
</dbReference>
<dbReference type="InterPro" id="IPR051815">
    <property type="entry name" value="Molybdate_resp_trans_reg"/>
</dbReference>
<dbReference type="Proteomes" id="UP000715965">
    <property type="component" value="Unassembled WGS sequence"/>
</dbReference>
<gene>
    <name evidence="2" type="ORF">IM725_05935</name>
</gene>
<dbReference type="PANTHER" id="PTHR30432">
    <property type="entry name" value="TRANSCRIPTIONAL REGULATOR MODE"/>
    <property type="match status" value="1"/>
</dbReference>
<dbReference type="Pfam" id="PF00126">
    <property type="entry name" value="HTH_1"/>
    <property type="match status" value="1"/>
</dbReference>
<reference evidence="2 3" key="1">
    <citation type="submission" date="2020-10" db="EMBL/GenBank/DDBJ databases">
        <title>Draft genome of Ramlibacter aquaticus LMG 30558.</title>
        <authorList>
            <person name="Props R."/>
        </authorList>
    </citation>
    <scope>NUCLEOTIDE SEQUENCE [LARGE SCALE GENOMIC DNA]</scope>
    <source>
        <strain evidence="2 3">LMG 30558</strain>
    </source>
</reference>